<organism evidence="4 5">
    <name type="scientific">Tortispora caseinolytica NRRL Y-17796</name>
    <dbReference type="NCBI Taxonomy" id="767744"/>
    <lineage>
        <taxon>Eukaryota</taxon>
        <taxon>Fungi</taxon>
        <taxon>Dikarya</taxon>
        <taxon>Ascomycota</taxon>
        <taxon>Saccharomycotina</taxon>
        <taxon>Trigonopsidomycetes</taxon>
        <taxon>Trigonopsidales</taxon>
        <taxon>Trigonopsidaceae</taxon>
        <taxon>Tortispora</taxon>
    </lineage>
</organism>
<dbReference type="AlphaFoldDB" id="A0A1E4TGE8"/>
<dbReference type="Pfam" id="PF22782">
    <property type="entry name" value="SDE2"/>
    <property type="match status" value="1"/>
</dbReference>
<gene>
    <name evidence="4" type="ORF">CANCADRAFT_2503</name>
</gene>
<dbReference type="InterPro" id="IPR053822">
    <property type="entry name" value="SDE2-like_dom"/>
</dbReference>
<evidence type="ECO:0000256" key="2">
    <source>
        <dbReference type="SAM" id="MobiDB-lite"/>
    </source>
</evidence>
<feature type="region of interest" description="Disordered" evidence="2">
    <location>
        <begin position="194"/>
        <end position="226"/>
    </location>
</feature>
<evidence type="ECO:0000256" key="1">
    <source>
        <dbReference type="SAM" id="Coils"/>
    </source>
</evidence>
<accession>A0A1E4TGE8</accession>
<dbReference type="EMBL" id="KV453842">
    <property type="protein sequence ID" value="ODV90777.1"/>
    <property type="molecule type" value="Genomic_DNA"/>
</dbReference>
<feature type="coiled-coil region" evidence="1">
    <location>
        <begin position="106"/>
        <end position="140"/>
    </location>
</feature>
<evidence type="ECO:0000313" key="4">
    <source>
        <dbReference type="EMBL" id="ODV90777.1"/>
    </source>
</evidence>
<protein>
    <recommendedName>
        <fullName evidence="3">SDE2-like domain-containing protein</fullName>
    </recommendedName>
</protein>
<feature type="domain" description="SDE2-like" evidence="3">
    <location>
        <begin position="64"/>
        <end position="162"/>
    </location>
</feature>
<evidence type="ECO:0000259" key="3">
    <source>
        <dbReference type="Pfam" id="PF22782"/>
    </source>
</evidence>
<reference evidence="5" key="1">
    <citation type="submission" date="2016-02" db="EMBL/GenBank/DDBJ databases">
        <title>Comparative genomics of biotechnologically important yeasts.</title>
        <authorList>
            <consortium name="DOE Joint Genome Institute"/>
            <person name="Riley R."/>
            <person name="Haridas S."/>
            <person name="Wolfe K.H."/>
            <person name="Lopes M.R."/>
            <person name="Hittinger C.T."/>
            <person name="Goker M."/>
            <person name="Salamov A."/>
            <person name="Wisecaver J."/>
            <person name="Long T.M."/>
            <person name="Aerts A.L."/>
            <person name="Barry K."/>
            <person name="Choi C."/>
            <person name="Clum A."/>
            <person name="Coughlan A.Y."/>
            <person name="Deshpande S."/>
            <person name="Douglass A.P."/>
            <person name="Hanson S.J."/>
            <person name="Klenk H.-P."/>
            <person name="Labutti K."/>
            <person name="Lapidus A."/>
            <person name="Lindquist E."/>
            <person name="Lipzen A."/>
            <person name="Meier-Kolthoff J.P."/>
            <person name="Ohm R.A."/>
            <person name="Otillar R.P."/>
            <person name="Pangilinan J."/>
            <person name="Peng Y."/>
            <person name="Rokas A."/>
            <person name="Rosa C.A."/>
            <person name="Scheuner C."/>
            <person name="Sibirny A.A."/>
            <person name="Slot J.C."/>
            <person name="Stielow J.B."/>
            <person name="Sun H."/>
            <person name="Kurtzman C.P."/>
            <person name="Blackwell M."/>
            <person name="Jeffries T.W."/>
            <person name="Grigoriev I.V."/>
        </authorList>
    </citation>
    <scope>NUCLEOTIDE SEQUENCE [LARGE SCALE GENOMIC DNA]</scope>
    <source>
        <strain evidence="5">NRRL Y-17796</strain>
    </source>
</reference>
<dbReference type="Proteomes" id="UP000095023">
    <property type="component" value="Unassembled WGS sequence"/>
</dbReference>
<sequence length="226" mass="25215">MAICILGVSNEEEAPINDIRRYLLNEEIDTRRFKMGDVWIRRVTEVNLDDEVLTIVRLDGSLSGGKGGFSVQLKAEGKRMRHKLEKIQGQSGRDLEGRSLRSIKRAEQLIEQLQSDSSSRESLQQRINALKDTLDQSGIDKVRATDDKWVNEHDLIIQEIIQVTENALGGVSEAPTASSEDGSHAELSTDMQIEAKHSRPSKRPQSLPGPKFSSFLETSDSDSEIS</sequence>
<name>A0A1E4TGE8_9ASCO</name>
<evidence type="ECO:0000313" key="5">
    <source>
        <dbReference type="Proteomes" id="UP000095023"/>
    </source>
</evidence>
<keyword evidence="5" id="KW-1185">Reference proteome</keyword>
<proteinExistence type="predicted"/>
<keyword evidence="1" id="KW-0175">Coiled coil</keyword>